<dbReference type="EMBL" id="CP021056">
    <property type="protein sequence ID" value="QXE23435.1"/>
    <property type="molecule type" value="Genomic_DNA"/>
</dbReference>
<gene>
    <name evidence="1" type="ORF">B6N60_02125</name>
</gene>
<dbReference type="KEGG" id="rsin:B6N60_02125"/>
<dbReference type="AlphaFoldDB" id="A0A975T7P2"/>
<reference evidence="1" key="1">
    <citation type="submission" date="2017-04" db="EMBL/GenBank/DDBJ databases">
        <title>Genome deletions in a multicellular cyanobacterial endosymbiont for morphological adaptation in marine diatoms.</title>
        <authorList>
            <person name="Wang Y."/>
            <person name="Gao H."/>
            <person name="Li R."/>
            <person name="Xu X."/>
        </authorList>
    </citation>
    <scope>NUCLEOTIDE SEQUENCE</scope>
    <source>
        <strain evidence="1">FACHB 800</strain>
    </source>
</reference>
<keyword evidence="2" id="KW-1185">Reference proteome</keyword>
<evidence type="ECO:0000313" key="1">
    <source>
        <dbReference type="EMBL" id="QXE23435.1"/>
    </source>
</evidence>
<organism evidence="1 2">
    <name type="scientific">Richelia sinica FACHB-800</name>
    <dbReference type="NCBI Taxonomy" id="1357546"/>
    <lineage>
        <taxon>Bacteria</taxon>
        <taxon>Bacillati</taxon>
        <taxon>Cyanobacteriota</taxon>
        <taxon>Cyanophyceae</taxon>
        <taxon>Nostocales</taxon>
        <taxon>Nostocaceae</taxon>
        <taxon>Richelia</taxon>
    </lineage>
</organism>
<accession>A0A975T7P2</accession>
<proteinExistence type="predicted"/>
<protein>
    <submittedName>
        <fullName evidence="1">Uncharacterized protein</fullName>
    </submittedName>
</protein>
<evidence type="ECO:0000313" key="2">
    <source>
        <dbReference type="Proteomes" id="UP000683511"/>
    </source>
</evidence>
<dbReference type="Proteomes" id="UP000683511">
    <property type="component" value="Chromosome"/>
</dbReference>
<sequence length="43" mass="5182">MWIICVVYSFFITMKITYFFDFPIKKSNYSQTYLALVGFTEPK</sequence>
<name>A0A975T7P2_9NOST</name>